<evidence type="ECO:0000313" key="9">
    <source>
        <dbReference type="EMBL" id="MBD3145956.1"/>
    </source>
</evidence>
<dbReference type="PROSITE" id="PS00099">
    <property type="entry name" value="THIOLASE_3"/>
    <property type="match status" value="1"/>
</dbReference>
<dbReference type="InterPro" id="IPR020616">
    <property type="entry name" value="Thiolase_N"/>
</dbReference>
<protein>
    <recommendedName>
        <fullName evidence="5">Probable acetyl-CoA acetyltransferase</fullName>
        <ecNumber evidence="2">2.3.1.9</ecNumber>
    </recommendedName>
</protein>
<evidence type="ECO:0000256" key="1">
    <source>
        <dbReference type="ARBA" id="ARBA00010982"/>
    </source>
</evidence>
<keyword evidence="4 6" id="KW-0012">Acyltransferase</keyword>
<gene>
    <name evidence="9" type="ORF">IEQ31_22575</name>
</gene>
<organism evidence="9 10">
    <name type="scientific">Microbispora bryophytorum subsp. camponoti</name>
    <dbReference type="NCBI Taxonomy" id="1677852"/>
    <lineage>
        <taxon>Bacteria</taxon>
        <taxon>Bacillati</taxon>
        <taxon>Actinomycetota</taxon>
        <taxon>Actinomycetes</taxon>
        <taxon>Streptosporangiales</taxon>
        <taxon>Streptosporangiaceae</taxon>
        <taxon>Microbispora</taxon>
    </lineage>
</organism>
<dbReference type="EMBL" id="JACXRZ010000016">
    <property type="protein sequence ID" value="MBD3145956.1"/>
    <property type="molecule type" value="Genomic_DNA"/>
</dbReference>
<dbReference type="InterPro" id="IPR020613">
    <property type="entry name" value="Thiolase_CS"/>
</dbReference>
<dbReference type="InterPro" id="IPR020617">
    <property type="entry name" value="Thiolase_C"/>
</dbReference>
<dbReference type="CDD" id="cd00751">
    <property type="entry name" value="thiolase"/>
    <property type="match status" value="1"/>
</dbReference>
<dbReference type="RefSeq" id="WP_191053335.1">
    <property type="nucleotide sequence ID" value="NZ_JACXRZ010000016.1"/>
</dbReference>
<evidence type="ECO:0000259" key="8">
    <source>
        <dbReference type="Pfam" id="PF02803"/>
    </source>
</evidence>
<evidence type="ECO:0000256" key="3">
    <source>
        <dbReference type="ARBA" id="ARBA00022679"/>
    </source>
</evidence>
<evidence type="ECO:0000256" key="6">
    <source>
        <dbReference type="RuleBase" id="RU003557"/>
    </source>
</evidence>
<keyword evidence="10" id="KW-1185">Reference proteome</keyword>
<feature type="domain" description="Thiolase N-terminal" evidence="7">
    <location>
        <begin position="6"/>
        <end position="260"/>
    </location>
</feature>
<keyword evidence="3 6" id="KW-0808">Transferase</keyword>
<accession>A0ABR8L4S2</accession>
<dbReference type="PANTHER" id="PTHR18919:SF107">
    <property type="entry name" value="ACETYL-COA ACETYLTRANSFERASE, CYTOSOLIC"/>
    <property type="match status" value="1"/>
</dbReference>
<dbReference type="InterPro" id="IPR002155">
    <property type="entry name" value="Thiolase"/>
</dbReference>
<dbReference type="Pfam" id="PF02803">
    <property type="entry name" value="Thiolase_C"/>
    <property type="match status" value="1"/>
</dbReference>
<dbReference type="InterPro" id="IPR016039">
    <property type="entry name" value="Thiolase-like"/>
</dbReference>
<evidence type="ECO:0000259" key="7">
    <source>
        <dbReference type="Pfam" id="PF00108"/>
    </source>
</evidence>
<dbReference type="Pfam" id="PF00108">
    <property type="entry name" value="Thiolase_N"/>
    <property type="match status" value="1"/>
</dbReference>
<evidence type="ECO:0000256" key="2">
    <source>
        <dbReference type="ARBA" id="ARBA00012705"/>
    </source>
</evidence>
<feature type="domain" description="Thiolase C-terminal" evidence="8">
    <location>
        <begin position="271"/>
        <end position="390"/>
    </location>
</feature>
<evidence type="ECO:0000256" key="4">
    <source>
        <dbReference type="ARBA" id="ARBA00023315"/>
    </source>
</evidence>
<dbReference type="SUPFAM" id="SSF53901">
    <property type="entry name" value="Thiolase-like"/>
    <property type="match status" value="2"/>
</dbReference>
<comment type="caution">
    <text evidence="9">The sequence shown here is derived from an EMBL/GenBank/DDBJ whole genome shotgun (WGS) entry which is preliminary data.</text>
</comment>
<dbReference type="EC" id="2.3.1.9" evidence="2"/>
<dbReference type="Proteomes" id="UP000653231">
    <property type="component" value="Unassembled WGS sequence"/>
</dbReference>
<proteinExistence type="inferred from homology"/>
<name>A0ABR8L4S2_9ACTN</name>
<evidence type="ECO:0000256" key="5">
    <source>
        <dbReference type="ARBA" id="ARBA00040529"/>
    </source>
</evidence>
<dbReference type="Gene3D" id="3.40.47.10">
    <property type="match status" value="1"/>
</dbReference>
<dbReference type="InterPro" id="IPR020610">
    <property type="entry name" value="Thiolase_AS"/>
</dbReference>
<dbReference type="NCBIfam" id="TIGR01930">
    <property type="entry name" value="AcCoA-C-Actrans"/>
    <property type="match status" value="1"/>
</dbReference>
<sequence length="395" mass="40576">MGSAFVYAAARTPFGRFNGALADVRPDDLAATALRGVLAKLPGLDPAEIGDVVWGNANGAGEDNRNVGRMAGLLAGLPVTVPATTVNRLCGSSLDAAMIGSRTVESGDADVVVIGGVESMTRAPWVLPKPSRAFPAGDVTAVSTTLGWRLVNPRMPKEWTVSLGEANEQLGERFGVSRERQDAFAARSHVLADAAWNDGFYDDLVVPVEGAGLARDEGIRPGSTPEILAGLKPAFRPDGAITAGNASPLNDGACAVVLGSQAAADRIGAGPIARVAGRGACALEPQMFGYAPVEAANQALRRAGIGWDDVGAVELNEAFAVQSLVCLDAWKVDPAIVNTRGGAIAIGHPLGASGGRILGTLAHVLRERRERWGVAAICIGVGQGLAVVLENVSAS</sequence>
<dbReference type="PANTHER" id="PTHR18919">
    <property type="entry name" value="ACETYL-COA C-ACYLTRANSFERASE"/>
    <property type="match status" value="1"/>
</dbReference>
<evidence type="ECO:0000313" key="10">
    <source>
        <dbReference type="Proteomes" id="UP000653231"/>
    </source>
</evidence>
<comment type="similarity">
    <text evidence="1 6">Belongs to the thiolase-like superfamily. Thiolase family.</text>
</comment>
<dbReference type="PIRSF" id="PIRSF000429">
    <property type="entry name" value="Ac-CoA_Ac_transf"/>
    <property type="match status" value="1"/>
</dbReference>
<reference evidence="9 10" key="1">
    <citation type="submission" date="2020-09" db="EMBL/GenBank/DDBJ databases">
        <title>Actinomycete isolated from the Camponotus japonicus Mayr.</title>
        <authorList>
            <person name="Gong X."/>
        </authorList>
    </citation>
    <scope>NUCLEOTIDE SEQUENCE [LARGE SCALE GENOMIC DNA]</scope>
    <source>
        <strain evidence="9 10">2C-HV3</strain>
    </source>
</reference>
<dbReference type="PROSITE" id="PS00737">
    <property type="entry name" value="THIOLASE_2"/>
    <property type="match status" value="1"/>
</dbReference>